<feature type="transmembrane region" description="Helical" evidence="9">
    <location>
        <begin position="72"/>
        <end position="92"/>
    </location>
</feature>
<evidence type="ECO:0000256" key="9">
    <source>
        <dbReference type="SAM" id="Phobius"/>
    </source>
</evidence>
<dbReference type="InterPro" id="IPR024529">
    <property type="entry name" value="ECF_trnsprt_substrate-spec"/>
</dbReference>
<dbReference type="PIRSF" id="PIRSF037778">
    <property type="entry name" value="UCP037778_transp_RibU"/>
    <property type="match status" value="1"/>
</dbReference>
<keyword evidence="11" id="KW-1185">Reference proteome</keyword>
<dbReference type="OrthoDB" id="9809216at2"/>
<dbReference type="InterPro" id="IPR025720">
    <property type="entry name" value="RibU"/>
</dbReference>
<feature type="transmembrane region" description="Helical" evidence="9">
    <location>
        <begin position="138"/>
        <end position="162"/>
    </location>
</feature>
<protein>
    <recommendedName>
        <fullName evidence="8">Riboflavin transporter</fullName>
    </recommendedName>
</protein>
<accession>A0A1I4EMU6</accession>
<dbReference type="Gene3D" id="1.10.1760.20">
    <property type="match status" value="1"/>
</dbReference>
<feature type="transmembrane region" description="Helical" evidence="9">
    <location>
        <begin position="104"/>
        <end position="123"/>
    </location>
</feature>
<comment type="subcellular location">
    <subcellularLocation>
        <location evidence="1">Cell membrane</location>
        <topology evidence="1">Multi-pass membrane protein</topology>
    </subcellularLocation>
</comment>
<evidence type="ECO:0000256" key="6">
    <source>
        <dbReference type="ARBA" id="ARBA00022989"/>
    </source>
</evidence>
<dbReference type="AlphaFoldDB" id="A0A1I4EMU6"/>
<organism evidence="10 11">
    <name type="scientific">Halanaerobium salsuginis</name>
    <dbReference type="NCBI Taxonomy" id="29563"/>
    <lineage>
        <taxon>Bacteria</taxon>
        <taxon>Bacillati</taxon>
        <taxon>Bacillota</taxon>
        <taxon>Clostridia</taxon>
        <taxon>Halanaerobiales</taxon>
        <taxon>Halanaerobiaceae</taxon>
        <taxon>Halanaerobium</taxon>
    </lineage>
</organism>
<keyword evidence="5 9" id="KW-0812">Transmembrane</keyword>
<evidence type="ECO:0000256" key="3">
    <source>
        <dbReference type="ARBA" id="ARBA00022448"/>
    </source>
</evidence>
<comment type="similarity">
    <text evidence="2 8">Belongs to the prokaryotic riboflavin transporter (P-RFT) (TC 2.A.87) family.</text>
</comment>
<evidence type="ECO:0000256" key="1">
    <source>
        <dbReference type="ARBA" id="ARBA00004651"/>
    </source>
</evidence>
<dbReference type="Proteomes" id="UP000199006">
    <property type="component" value="Unassembled WGS sequence"/>
</dbReference>
<sequence length="181" mass="19572">MDTRKITNIAVLAAIALILMILIQIQFAFLTYEPGDIPILIIAFLYGPAAAIGASFILSFLMAIFTGLGGPFGAFMHFLATGVFTGLAGYFYHKNHSKIGAAKGLIIGSLAMTIIMVIANLLLDPIFYGIPRAQVMNFLFPVIIPFNLTKGLLNSAITVLVYKKLANFLRAKSLISSQKTI</sequence>
<dbReference type="GO" id="GO:0005886">
    <property type="term" value="C:plasma membrane"/>
    <property type="evidence" value="ECO:0007669"/>
    <property type="project" value="UniProtKB-SubCell"/>
</dbReference>
<evidence type="ECO:0000313" key="11">
    <source>
        <dbReference type="Proteomes" id="UP000199006"/>
    </source>
</evidence>
<evidence type="ECO:0000256" key="4">
    <source>
        <dbReference type="ARBA" id="ARBA00022475"/>
    </source>
</evidence>
<dbReference type="GO" id="GO:0032217">
    <property type="term" value="F:riboflavin transmembrane transporter activity"/>
    <property type="evidence" value="ECO:0007669"/>
    <property type="project" value="UniProtKB-UniRule"/>
</dbReference>
<dbReference type="PANTHER" id="PTHR38438">
    <property type="entry name" value="RIBOFLAVIN TRANSPORTER RIBU"/>
    <property type="match status" value="1"/>
</dbReference>
<keyword evidence="4 8" id="KW-1003">Cell membrane</keyword>
<keyword evidence="7 8" id="KW-0472">Membrane</keyword>
<evidence type="ECO:0000256" key="5">
    <source>
        <dbReference type="ARBA" id="ARBA00022692"/>
    </source>
</evidence>
<dbReference type="Pfam" id="PF12822">
    <property type="entry name" value="ECF_trnsprt"/>
    <property type="match status" value="1"/>
</dbReference>
<gene>
    <name evidence="10" type="ORF">SAMN02983006_00056</name>
</gene>
<reference evidence="10 11" key="1">
    <citation type="submission" date="2016-10" db="EMBL/GenBank/DDBJ databases">
        <authorList>
            <person name="de Groot N.N."/>
        </authorList>
    </citation>
    <scope>NUCLEOTIDE SEQUENCE [LARGE SCALE GENOMIC DNA]</scope>
    <source>
        <strain evidence="10 11">ATCC 51327</strain>
    </source>
</reference>
<feature type="transmembrane region" description="Helical" evidence="9">
    <location>
        <begin position="39"/>
        <end position="66"/>
    </location>
</feature>
<evidence type="ECO:0000256" key="7">
    <source>
        <dbReference type="ARBA" id="ARBA00023136"/>
    </source>
</evidence>
<feature type="transmembrane region" description="Helical" evidence="9">
    <location>
        <begin position="6"/>
        <end position="32"/>
    </location>
</feature>
<keyword evidence="6 9" id="KW-1133">Transmembrane helix</keyword>
<evidence type="ECO:0000256" key="2">
    <source>
        <dbReference type="ARBA" id="ARBA00005540"/>
    </source>
</evidence>
<name>A0A1I4EMU6_9FIRM</name>
<dbReference type="PANTHER" id="PTHR38438:SF1">
    <property type="entry name" value="RIBOFLAVIN TRANSPORTER RIBU"/>
    <property type="match status" value="1"/>
</dbReference>
<comment type="function">
    <text evidence="8">Probably a riboflavin-binding protein that interacts with the energy-coupling factor (ECF) ABC-transporter complex.</text>
</comment>
<dbReference type="RefSeq" id="WP_089857888.1">
    <property type="nucleotide sequence ID" value="NZ_FOTI01000001.1"/>
</dbReference>
<proteinExistence type="inferred from homology"/>
<keyword evidence="3 8" id="KW-0813">Transport</keyword>
<evidence type="ECO:0000313" key="10">
    <source>
        <dbReference type="EMBL" id="SFL07034.1"/>
    </source>
</evidence>
<evidence type="ECO:0000256" key="8">
    <source>
        <dbReference type="PIRNR" id="PIRNR037778"/>
    </source>
</evidence>
<dbReference type="EMBL" id="FOTI01000001">
    <property type="protein sequence ID" value="SFL07034.1"/>
    <property type="molecule type" value="Genomic_DNA"/>
</dbReference>
<dbReference type="STRING" id="29563.SAMN02983006_00056"/>